<dbReference type="GO" id="GO:0005886">
    <property type="term" value="C:plasma membrane"/>
    <property type="evidence" value="ECO:0007669"/>
    <property type="project" value="UniProtKB-SubCell"/>
</dbReference>
<keyword evidence="7 9" id="KW-0472">Membrane</keyword>
<evidence type="ECO:0000256" key="3">
    <source>
        <dbReference type="ARBA" id="ARBA00022448"/>
    </source>
</evidence>
<dbReference type="AlphaFoldDB" id="A0A2P8I7D0"/>
<reference evidence="11 12" key="1">
    <citation type="submission" date="2018-03" db="EMBL/GenBank/DDBJ databases">
        <title>Genomic Encyclopedia of Type Strains, Phase III (KMG-III): the genomes of soil and plant-associated and newly described type strains.</title>
        <authorList>
            <person name="Whitman W."/>
        </authorList>
    </citation>
    <scope>NUCLEOTIDE SEQUENCE [LARGE SCALE GENOMIC DNA]</scope>
    <source>
        <strain evidence="11 12">CGMCC 4.7097</strain>
    </source>
</reference>
<keyword evidence="5 9" id="KW-0812">Transmembrane</keyword>
<feature type="domain" description="Major facilitator superfamily (MFS) profile" evidence="10">
    <location>
        <begin position="1"/>
        <end position="233"/>
    </location>
</feature>
<sequence length="233" mass="22881">MLVGGQGTQDGLATFALLYAPQSVLPDIAAEFRLTPAEASLAISAATGALALAIIPMAALADRHGRTRIALAGLALAAAGAVITLPDHVAALALGLTLFTGGFFAAHAVASGWVGARAPEHARGQASGVYLFAFYVGSSTGGTAGSAAYQTHGWPGLIAAWLTPAAVAVVVAQKAHQAQKAQKSSGTSTPAPPATATSPNCGNVTVPGATDTVAERTSSGTSNTTATGNASPP</sequence>
<evidence type="ECO:0000313" key="11">
    <source>
        <dbReference type="EMBL" id="PSL54360.1"/>
    </source>
</evidence>
<proteinExistence type="inferred from homology"/>
<keyword evidence="4" id="KW-1003">Cell membrane</keyword>
<dbReference type="EMBL" id="PYAX01000007">
    <property type="protein sequence ID" value="PSL54360.1"/>
    <property type="molecule type" value="Genomic_DNA"/>
</dbReference>
<evidence type="ECO:0000256" key="2">
    <source>
        <dbReference type="ARBA" id="ARBA00008335"/>
    </source>
</evidence>
<evidence type="ECO:0000256" key="4">
    <source>
        <dbReference type="ARBA" id="ARBA00022475"/>
    </source>
</evidence>
<feature type="transmembrane region" description="Helical" evidence="9">
    <location>
        <begin position="91"/>
        <end position="116"/>
    </location>
</feature>
<dbReference type="Gene3D" id="1.20.1250.20">
    <property type="entry name" value="MFS general substrate transporter like domains"/>
    <property type="match status" value="1"/>
</dbReference>
<dbReference type="Pfam" id="PF07690">
    <property type="entry name" value="MFS_1"/>
    <property type="match status" value="1"/>
</dbReference>
<evidence type="ECO:0000256" key="7">
    <source>
        <dbReference type="ARBA" id="ARBA00023136"/>
    </source>
</evidence>
<evidence type="ECO:0000256" key="9">
    <source>
        <dbReference type="SAM" id="Phobius"/>
    </source>
</evidence>
<name>A0A2P8I7D0_SACCR</name>
<feature type="region of interest" description="Disordered" evidence="8">
    <location>
        <begin position="179"/>
        <end position="233"/>
    </location>
</feature>
<feature type="compositionally biased region" description="Low complexity" evidence="8">
    <location>
        <begin position="179"/>
        <end position="199"/>
    </location>
</feature>
<evidence type="ECO:0000313" key="12">
    <source>
        <dbReference type="Proteomes" id="UP000241118"/>
    </source>
</evidence>
<evidence type="ECO:0000256" key="5">
    <source>
        <dbReference type="ARBA" id="ARBA00022692"/>
    </source>
</evidence>
<comment type="caution">
    <text evidence="11">The sequence shown here is derived from an EMBL/GenBank/DDBJ whole genome shotgun (WGS) entry which is preliminary data.</text>
</comment>
<comment type="subcellular location">
    <subcellularLocation>
        <location evidence="1">Cell membrane</location>
        <topology evidence="1">Multi-pass membrane protein</topology>
    </subcellularLocation>
</comment>
<feature type="transmembrane region" description="Helical" evidence="9">
    <location>
        <begin position="128"/>
        <end position="148"/>
    </location>
</feature>
<evidence type="ECO:0000256" key="1">
    <source>
        <dbReference type="ARBA" id="ARBA00004651"/>
    </source>
</evidence>
<keyword evidence="3" id="KW-0813">Transport</keyword>
<gene>
    <name evidence="11" type="ORF">B0I31_107419</name>
</gene>
<feature type="transmembrane region" description="Helical" evidence="9">
    <location>
        <begin position="154"/>
        <end position="172"/>
    </location>
</feature>
<dbReference type="InterPro" id="IPR020846">
    <property type="entry name" value="MFS_dom"/>
</dbReference>
<evidence type="ECO:0000259" key="10">
    <source>
        <dbReference type="PROSITE" id="PS50850"/>
    </source>
</evidence>
<feature type="compositionally biased region" description="Low complexity" evidence="8">
    <location>
        <begin position="217"/>
        <end position="233"/>
    </location>
</feature>
<dbReference type="GO" id="GO:0022857">
    <property type="term" value="F:transmembrane transporter activity"/>
    <property type="evidence" value="ECO:0007669"/>
    <property type="project" value="InterPro"/>
</dbReference>
<comment type="similarity">
    <text evidence="2">Belongs to the major facilitator superfamily.</text>
</comment>
<accession>A0A2P8I7D0</accession>
<dbReference type="SUPFAM" id="SSF103473">
    <property type="entry name" value="MFS general substrate transporter"/>
    <property type="match status" value="1"/>
</dbReference>
<evidence type="ECO:0000256" key="6">
    <source>
        <dbReference type="ARBA" id="ARBA00022989"/>
    </source>
</evidence>
<protein>
    <submittedName>
        <fullName evidence="11">MFS transporter</fullName>
    </submittedName>
</protein>
<dbReference type="InterPro" id="IPR036259">
    <property type="entry name" value="MFS_trans_sf"/>
</dbReference>
<feature type="transmembrane region" description="Helical" evidence="9">
    <location>
        <begin position="41"/>
        <end position="61"/>
    </location>
</feature>
<dbReference type="InterPro" id="IPR011701">
    <property type="entry name" value="MFS"/>
</dbReference>
<feature type="transmembrane region" description="Helical" evidence="9">
    <location>
        <begin position="68"/>
        <end position="85"/>
    </location>
</feature>
<keyword evidence="12" id="KW-1185">Reference proteome</keyword>
<organism evidence="11 12">
    <name type="scientific">Saccharothrix carnea</name>
    <dbReference type="NCBI Taxonomy" id="1280637"/>
    <lineage>
        <taxon>Bacteria</taxon>
        <taxon>Bacillati</taxon>
        <taxon>Actinomycetota</taxon>
        <taxon>Actinomycetes</taxon>
        <taxon>Pseudonocardiales</taxon>
        <taxon>Pseudonocardiaceae</taxon>
        <taxon>Saccharothrix</taxon>
    </lineage>
</organism>
<keyword evidence="6 9" id="KW-1133">Transmembrane helix</keyword>
<dbReference type="Proteomes" id="UP000241118">
    <property type="component" value="Unassembled WGS sequence"/>
</dbReference>
<evidence type="ECO:0000256" key="8">
    <source>
        <dbReference type="SAM" id="MobiDB-lite"/>
    </source>
</evidence>
<dbReference type="PANTHER" id="PTHR43271">
    <property type="entry name" value="BLL2771 PROTEIN"/>
    <property type="match status" value="1"/>
</dbReference>
<dbReference type="PROSITE" id="PS50850">
    <property type="entry name" value="MFS"/>
    <property type="match status" value="1"/>
</dbReference>
<dbReference type="PANTHER" id="PTHR43271:SF1">
    <property type="entry name" value="INNER MEMBRANE TRANSPORT PROTEIN YNFM"/>
    <property type="match status" value="1"/>
</dbReference>